<dbReference type="Pfam" id="PF21948">
    <property type="entry name" value="LplA-B_cat"/>
    <property type="match status" value="1"/>
</dbReference>
<protein>
    <submittedName>
        <fullName evidence="2">Lipoate--protein ligase</fullName>
    </submittedName>
</protein>
<dbReference type="SUPFAM" id="SSF55681">
    <property type="entry name" value="Class II aaRS and biotin synthetases"/>
    <property type="match status" value="1"/>
</dbReference>
<evidence type="ECO:0000259" key="1">
    <source>
        <dbReference type="PROSITE" id="PS51733"/>
    </source>
</evidence>
<feature type="domain" description="BPL/LPL catalytic" evidence="1">
    <location>
        <begin position="40"/>
        <end position="226"/>
    </location>
</feature>
<dbReference type="PANTHER" id="PTHR43679">
    <property type="entry name" value="OCTANOYLTRANSFERASE LIPM-RELATED"/>
    <property type="match status" value="1"/>
</dbReference>
<evidence type="ECO:0000313" key="2">
    <source>
        <dbReference type="EMBL" id="AIG42818.1"/>
    </source>
</evidence>
<dbReference type="RefSeq" id="WP_024382030.1">
    <property type="nucleotide sequence ID" value="NZ_ALLE01000024.1"/>
</dbReference>
<dbReference type="InterPro" id="IPR004143">
    <property type="entry name" value="BPL_LPL_catalytic"/>
</dbReference>
<dbReference type="EMBL" id="CP008921">
    <property type="protein sequence ID" value="AIG42818.1"/>
    <property type="molecule type" value="Genomic_DNA"/>
</dbReference>
<proteinExistence type="predicted"/>
<evidence type="ECO:0000313" key="3">
    <source>
        <dbReference type="Proteomes" id="UP000028185"/>
    </source>
</evidence>
<dbReference type="GO" id="GO:0009249">
    <property type="term" value="P:protein lipoylation"/>
    <property type="evidence" value="ECO:0007669"/>
    <property type="project" value="UniProtKB-ARBA"/>
</dbReference>
<dbReference type="GO" id="GO:0016874">
    <property type="term" value="F:ligase activity"/>
    <property type="evidence" value="ECO:0007669"/>
    <property type="project" value="UniProtKB-KW"/>
</dbReference>
<organism evidence="2 3">
    <name type="scientific">Streptococcus suis 6407</name>
    <dbReference type="NCBI Taxonomy" id="1214179"/>
    <lineage>
        <taxon>Bacteria</taxon>
        <taxon>Bacillati</taxon>
        <taxon>Bacillota</taxon>
        <taxon>Bacilli</taxon>
        <taxon>Lactobacillales</taxon>
        <taxon>Streptococcaceae</taxon>
        <taxon>Streptococcus</taxon>
    </lineage>
</organism>
<dbReference type="GO" id="GO:0140096">
    <property type="term" value="F:catalytic activity, acting on a protein"/>
    <property type="evidence" value="ECO:0007669"/>
    <property type="project" value="UniProtKB-ARBA"/>
</dbReference>
<dbReference type="GO" id="GO:0016740">
    <property type="term" value="F:transferase activity"/>
    <property type="evidence" value="ECO:0007669"/>
    <property type="project" value="UniProtKB-ARBA"/>
</dbReference>
<dbReference type="PATRIC" id="fig|1214179.4.peg.283"/>
<dbReference type="Proteomes" id="UP000028185">
    <property type="component" value="Chromosome"/>
</dbReference>
<dbReference type="HOGENOM" id="CLU_067270_2_0_9"/>
<sequence>MKSWVENVTIKKYEDRSGLTGLKQGPLVWTEVFLREVNRQSNTGILHFWPMDQTVILGMMDSQVAQLDKGLASIGQAGYSPIIRSLGGLAVVADEGILNVTLILPNPSGHKVDLRESYQVMVDLIAQALSDFPFEVVSGEVATSYCPGTYDLSIKGRKFAGLAQRIYQEAIAISAYISVSGNQVKRGQVVADFYAASFAPQEVSDRFPQVDPASMANLSDLVGQDLTVEDMKTRIERVLIENGAFLSNFYPSSDNMADFMALGKTIKQSMEKYGI</sequence>
<name>A0A075SG76_STRSU</name>
<dbReference type="Gene3D" id="3.30.930.10">
    <property type="entry name" value="Bira Bifunctional Protein, Domain 2"/>
    <property type="match status" value="1"/>
</dbReference>
<dbReference type="PANTHER" id="PTHR43679:SF2">
    <property type="entry name" value="OCTANOYL-[GCVH]:PROTEIN N-OCTANOYLTRANSFERASE"/>
    <property type="match status" value="1"/>
</dbReference>
<dbReference type="InterPro" id="IPR050664">
    <property type="entry name" value="Octanoyltrans_LipM/LipL"/>
</dbReference>
<dbReference type="InterPro" id="IPR045864">
    <property type="entry name" value="aa-tRNA-synth_II/BPL/LPL"/>
</dbReference>
<keyword evidence="2" id="KW-0436">Ligase</keyword>
<dbReference type="CDD" id="cd16443">
    <property type="entry name" value="LplA"/>
    <property type="match status" value="1"/>
</dbReference>
<reference evidence="2 3" key="1">
    <citation type="journal article" date="2014" name="Genome Announc.">
        <title>Whole-Genome Sequence of Streptococcus suis Serotype 4 Reference Strain 6407.</title>
        <authorList>
            <person name="Wang K."/>
            <person name="Chen J."/>
            <person name="Yao H."/>
            <person name="Lu C."/>
        </authorList>
    </citation>
    <scope>NUCLEOTIDE SEQUENCE [LARGE SCALE GENOMIC DNA]</scope>
    <source>
        <strain evidence="2">6407</strain>
    </source>
</reference>
<dbReference type="PROSITE" id="PS51733">
    <property type="entry name" value="BPL_LPL_CATALYTIC"/>
    <property type="match status" value="1"/>
</dbReference>
<gene>
    <name evidence="2" type="ORF">ID09_01555</name>
</gene>
<accession>A0A075SG76</accession>
<dbReference type="AlphaFoldDB" id="A0A075SG76"/>